<protein>
    <recommendedName>
        <fullName evidence="4">Acyl carrier protein</fullName>
    </recommendedName>
</protein>
<keyword evidence="4" id="KW-0276">Fatty acid metabolism</keyword>
<keyword evidence="3" id="KW-0597">Phosphoprotein</keyword>
<dbReference type="Proteomes" id="UP001610334">
    <property type="component" value="Unassembled WGS sequence"/>
</dbReference>
<keyword evidence="7" id="KW-1185">Reference proteome</keyword>
<keyword evidence="4" id="KW-0444">Lipid biosynthesis</keyword>
<dbReference type="PANTHER" id="PTHR20863:SF76">
    <property type="entry name" value="CARRIER DOMAIN-CONTAINING PROTEIN"/>
    <property type="match status" value="1"/>
</dbReference>
<evidence type="ECO:0000313" key="7">
    <source>
        <dbReference type="Proteomes" id="UP001610334"/>
    </source>
</evidence>
<keyword evidence="4" id="KW-0275">Fatty acid biosynthesis</keyword>
<dbReference type="EMBL" id="JBFXLT010000014">
    <property type="protein sequence ID" value="KAL2818295.1"/>
    <property type="molecule type" value="Genomic_DNA"/>
</dbReference>
<proteinExistence type="inferred from homology"/>
<dbReference type="InterPro" id="IPR036736">
    <property type="entry name" value="ACP-like_sf"/>
</dbReference>
<name>A0ABR4HSD3_9EURO</name>
<evidence type="ECO:0000256" key="3">
    <source>
        <dbReference type="ARBA" id="ARBA00022553"/>
    </source>
</evidence>
<keyword evidence="4" id="KW-0443">Lipid metabolism</keyword>
<evidence type="ECO:0000256" key="4">
    <source>
        <dbReference type="RuleBase" id="RU000722"/>
    </source>
</evidence>
<feature type="domain" description="Carrier" evidence="5">
    <location>
        <begin position="1"/>
        <end position="74"/>
    </location>
</feature>
<dbReference type="InterPro" id="IPR009081">
    <property type="entry name" value="PP-bd_ACP"/>
</dbReference>
<dbReference type="SUPFAM" id="SSF47336">
    <property type="entry name" value="ACP-like"/>
    <property type="match status" value="1"/>
</dbReference>
<evidence type="ECO:0000313" key="6">
    <source>
        <dbReference type="EMBL" id="KAL2818295.1"/>
    </source>
</evidence>
<dbReference type="Pfam" id="PF00550">
    <property type="entry name" value="PP-binding"/>
    <property type="match status" value="1"/>
</dbReference>
<dbReference type="InterPro" id="IPR003231">
    <property type="entry name" value="ACP"/>
</dbReference>
<evidence type="ECO:0000259" key="5">
    <source>
        <dbReference type="PROSITE" id="PS50075"/>
    </source>
</evidence>
<gene>
    <name evidence="6" type="ORF">BJX63DRAFT_383898</name>
</gene>
<dbReference type="PANTHER" id="PTHR20863">
    <property type="entry name" value="ACYL CARRIER PROTEIN"/>
    <property type="match status" value="1"/>
</dbReference>
<comment type="function">
    <text evidence="4">Carrier of the growing fatty acid chain in fatty acid biosynthesis.</text>
</comment>
<dbReference type="HAMAP" id="MF_01217">
    <property type="entry name" value="Acyl_carrier"/>
    <property type="match status" value="1"/>
</dbReference>
<evidence type="ECO:0000256" key="2">
    <source>
        <dbReference type="ARBA" id="ARBA00022450"/>
    </source>
</evidence>
<accession>A0ABR4HSD3</accession>
<dbReference type="NCBIfam" id="NF002148">
    <property type="entry name" value="PRK00982.1-2"/>
    <property type="match status" value="1"/>
</dbReference>
<comment type="caution">
    <text evidence="6">The sequence shown here is derived from an EMBL/GenBank/DDBJ whole genome shotgun (WGS) entry which is preliminary data.</text>
</comment>
<dbReference type="Gene3D" id="1.10.1200.10">
    <property type="entry name" value="ACP-like"/>
    <property type="match status" value="1"/>
</dbReference>
<dbReference type="PROSITE" id="PS50075">
    <property type="entry name" value="CARRIER"/>
    <property type="match status" value="1"/>
</dbReference>
<organism evidence="6 7">
    <name type="scientific">Aspergillus granulosus</name>
    <dbReference type="NCBI Taxonomy" id="176169"/>
    <lineage>
        <taxon>Eukaryota</taxon>
        <taxon>Fungi</taxon>
        <taxon>Dikarya</taxon>
        <taxon>Ascomycota</taxon>
        <taxon>Pezizomycotina</taxon>
        <taxon>Eurotiomycetes</taxon>
        <taxon>Eurotiomycetidae</taxon>
        <taxon>Eurotiales</taxon>
        <taxon>Aspergillaceae</taxon>
        <taxon>Aspergillus</taxon>
        <taxon>Aspergillus subgen. Nidulantes</taxon>
    </lineage>
</organism>
<comment type="similarity">
    <text evidence="1">Belongs to the acyl carrier protein (ACP) family.</text>
</comment>
<reference evidence="6 7" key="1">
    <citation type="submission" date="2024-07" db="EMBL/GenBank/DDBJ databases">
        <title>Section-level genome sequencing and comparative genomics of Aspergillus sections Usti and Cavernicolus.</title>
        <authorList>
            <consortium name="Lawrence Berkeley National Laboratory"/>
            <person name="Nybo J.L."/>
            <person name="Vesth T.C."/>
            <person name="Theobald S."/>
            <person name="Frisvad J.C."/>
            <person name="Larsen T.O."/>
            <person name="Kjaerboelling I."/>
            <person name="Rothschild-Mancinelli K."/>
            <person name="Lyhne E.K."/>
            <person name="Kogle M.E."/>
            <person name="Barry K."/>
            <person name="Clum A."/>
            <person name="Na H."/>
            <person name="Ledsgaard L."/>
            <person name="Lin J."/>
            <person name="Lipzen A."/>
            <person name="Kuo A."/>
            <person name="Riley R."/>
            <person name="Mondo S."/>
            <person name="Labutti K."/>
            <person name="Haridas S."/>
            <person name="Pangalinan J."/>
            <person name="Salamov A.A."/>
            <person name="Simmons B.A."/>
            <person name="Magnuson J.K."/>
            <person name="Chen J."/>
            <person name="Drula E."/>
            <person name="Henrissat B."/>
            <person name="Wiebenga A."/>
            <person name="Lubbers R.J."/>
            <person name="Gomes A.C."/>
            <person name="Makela M.R."/>
            <person name="Stajich J."/>
            <person name="Grigoriev I.V."/>
            <person name="Mortensen U.H."/>
            <person name="De Vries R.P."/>
            <person name="Baker S.E."/>
            <person name="Andersen M.R."/>
        </authorList>
    </citation>
    <scope>NUCLEOTIDE SEQUENCE [LARGE SCALE GENOMIC DNA]</scope>
    <source>
        <strain evidence="6 7">CBS 588.65</strain>
    </source>
</reference>
<sequence>MSIEAQVYDIIKQLLDTQEITLESNLVDDLSADELDMIELKMALEEQFNIQVPDEELERFKTVWDIVYFIQLHRSE</sequence>
<keyword evidence="2 4" id="KW-0596">Phosphopantetheine</keyword>
<evidence type="ECO:0000256" key="1">
    <source>
        <dbReference type="ARBA" id="ARBA00010930"/>
    </source>
</evidence>